<keyword evidence="2" id="KW-1185">Reference proteome</keyword>
<dbReference type="AlphaFoldDB" id="A0A8S4QPJ6"/>
<accession>A0A8S4QPJ6</accession>
<reference evidence="1" key="1">
    <citation type="submission" date="2022-03" db="EMBL/GenBank/DDBJ databases">
        <authorList>
            <person name="Lindestad O."/>
        </authorList>
    </citation>
    <scope>NUCLEOTIDE SEQUENCE</scope>
</reference>
<comment type="caution">
    <text evidence="1">The sequence shown here is derived from an EMBL/GenBank/DDBJ whole genome shotgun (WGS) entry which is preliminary data.</text>
</comment>
<protein>
    <submittedName>
        <fullName evidence="1">Jg23642 protein</fullName>
    </submittedName>
</protein>
<dbReference type="OrthoDB" id="1293503at2759"/>
<proteinExistence type="predicted"/>
<evidence type="ECO:0000313" key="1">
    <source>
        <dbReference type="EMBL" id="CAH2216727.1"/>
    </source>
</evidence>
<dbReference type="EMBL" id="CAKXAJ010016561">
    <property type="protein sequence ID" value="CAH2216727.1"/>
    <property type="molecule type" value="Genomic_DNA"/>
</dbReference>
<evidence type="ECO:0000313" key="2">
    <source>
        <dbReference type="Proteomes" id="UP000838756"/>
    </source>
</evidence>
<organism evidence="1 2">
    <name type="scientific">Pararge aegeria aegeria</name>
    <dbReference type="NCBI Taxonomy" id="348720"/>
    <lineage>
        <taxon>Eukaryota</taxon>
        <taxon>Metazoa</taxon>
        <taxon>Ecdysozoa</taxon>
        <taxon>Arthropoda</taxon>
        <taxon>Hexapoda</taxon>
        <taxon>Insecta</taxon>
        <taxon>Pterygota</taxon>
        <taxon>Neoptera</taxon>
        <taxon>Endopterygota</taxon>
        <taxon>Lepidoptera</taxon>
        <taxon>Glossata</taxon>
        <taxon>Ditrysia</taxon>
        <taxon>Papilionoidea</taxon>
        <taxon>Nymphalidae</taxon>
        <taxon>Satyrinae</taxon>
        <taxon>Satyrini</taxon>
        <taxon>Parargina</taxon>
        <taxon>Pararge</taxon>
    </lineage>
</organism>
<gene>
    <name evidence="1" type="primary">jg23642</name>
    <name evidence="1" type="ORF">PAEG_LOCUS4692</name>
</gene>
<name>A0A8S4QPJ6_9NEOP</name>
<dbReference type="Proteomes" id="UP000838756">
    <property type="component" value="Unassembled WGS sequence"/>
</dbReference>
<sequence length="101" mass="11493">MHSAHLGAINQKLNSRYTFSISEFSFSAGFTNFVERTSTRKLTEEFSWADQLLAPQCLKTKVYNECMTYGAETWTLTVDLIHQFKVAQRAMERAILGFSSG</sequence>